<dbReference type="InterPro" id="IPR033479">
    <property type="entry name" value="dCache_1"/>
</dbReference>
<keyword evidence="2" id="KW-1003">Cell membrane</keyword>
<dbReference type="Gene3D" id="3.30.450.20">
    <property type="entry name" value="PAS domain"/>
    <property type="match status" value="2"/>
</dbReference>
<dbReference type="RefSeq" id="WP_093796069.1">
    <property type="nucleotide sequence ID" value="NZ_CP155571.1"/>
</dbReference>
<keyword evidence="4" id="KW-1133">Transmembrane helix</keyword>
<keyword evidence="3" id="KW-0812">Transmembrane</keyword>
<accession>A0ABZ3J651</accession>
<evidence type="ECO:0000313" key="7">
    <source>
        <dbReference type="EMBL" id="XFO73745.1"/>
    </source>
</evidence>
<keyword evidence="5" id="KW-0472">Membrane</keyword>
<reference evidence="7" key="1">
    <citation type="submission" date="2024-05" db="EMBL/GenBank/DDBJ databases">
        <title>Isolation and characterization of Sporomusa carbonis sp. nov., a carboxydotrophic hydrogenogen in the genus of Sporomusa isolated from a charcoal burning pile.</title>
        <authorList>
            <person name="Boeer T."/>
            <person name="Rosenbaum F."/>
            <person name="Eysell L."/>
            <person name="Mueller V."/>
            <person name="Daniel R."/>
            <person name="Poehlein A."/>
        </authorList>
    </citation>
    <scope>NUCLEOTIDE SEQUENCE [LARGE SCALE GENOMIC DNA]</scope>
    <source>
        <strain evidence="7">DSM 3132</strain>
    </source>
</reference>
<comment type="subcellular location">
    <subcellularLocation>
        <location evidence="1">Cell membrane</location>
        <topology evidence="1">Multi-pass membrane protein</topology>
    </subcellularLocation>
</comment>
<evidence type="ECO:0000256" key="2">
    <source>
        <dbReference type="ARBA" id="ARBA00022475"/>
    </source>
</evidence>
<evidence type="ECO:0000256" key="1">
    <source>
        <dbReference type="ARBA" id="ARBA00004651"/>
    </source>
</evidence>
<gene>
    <name evidence="7" type="ORF">SPACI_038520</name>
</gene>
<proteinExistence type="predicted"/>
<dbReference type="SUPFAM" id="SSF103190">
    <property type="entry name" value="Sensory domain-like"/>
    <property type="match status" value="1"/>
</dbReference>
<protein>
    <recommendedName>
        <fullName evidence="6">Cache domain-containing protein</fullName>
    </recommendedName>
</protein>
<dbReference type="EMBL" id="CP155571">
    <property type="protein sequence ID" value="XFO73745.1"/>
    <property type="molecule type" value="Genomic_DNA"/>
</dbReference>
<feature type="domain" description="Cache" evidence="6">
    <location>
        <begin position="34"/>
        <end position="203"/>
    </location>
</feature>
<dbReference type="CDD" id="cd12914">
    <property type="entry name" value="PDC1_DGC_like"/>
    <property type="match status" value="1"/>
</dbReference>
<organism evidence="7 8">
    <name type="scientific">Sporomusa acidovorans (strain ATCC 49682 / DSM 3132 / Mol)</name>
    <dbReference type="NCBI Taxonomy" id="1123286"/>
    <lineage>
        <taxon>Bacteria</taxon>
        <taxon>Bacillati</taxon>
        <taxon>Bacillota</taxon>
        <taxon>Negativicutes</taxon>
        <taxon>Selenomonadales</taxon>
        <taxon>Sporomusaceae</taxon>
        <taxon>Sporomusa</taxon>
    </lineage>
</organism>
<evidence type="ECO:0000313" key="8">
    <source>
        <dbReference type="Proteomes" id="UP000216052"/>
    </source>
</evidence>
<evidence type="ECO:0000256" key="5">
    <source>
        <dbReference type="ARBA" id="ARBA00023136"/>
    </source>
</evidence>
<dbReference type="InterPro" id="IPR029151">
    <property type="entry name" value="Sensor-like_sf"/>
</dbReference>
<keyword evidence="8" id="KW-1185">Reference proteome</keyword>
<dbReference type="CDD" id="cd12912">
    <property type="entry name" value="PDC2_MCP_like"/>
    <property type="match status" value="1"/>
</dbReference>
<dbReference type="Proteomes" id="UP000216052">
    <property type="component" value="Chromosome"/>
</dbReference>
<sequence length="227" mass="24860">MKSIQTKLTVIVLLIFLVAMSILGGLNYWRARSIITEEITTSMQKEAVNSAQDMNEWLKSRKLELTMLASNPVMQGGSLQEIMPVLAAAQNTNKAYEGIVYADRYGMSCSATGFKVSVADKLFFKHAMQGESFIADPATSRQTGKLIATVAVPVKSNGVVVGVLFGPMSMEELTKKVLNIKVGQTGYAYVLQADGLAIFHPDQEIAMKYNALKDEKTSPIMRSLLIQ</sequence>
<dbReference type="Pfam" id="PF02743">
    <property type="entry name" value="dCache_1"/>
    <property type="match status" value="1"/>
</dbReference>
<name>A0ABZ3J651_SPOA4</name>
<evidence type="ECO:0000256" key="3">
    <source>
        <dbReference type="ARBA" id="ARBA00022692"/>
    </source>
</evidence>
<evidence type="ECO:0000259" key="6">
    <source>
        <dbReference type="Pfam" id="PF02743"/>
    </source>
</evidence>
<evidence type="ECO:0000256" key="4">
    <source>
        <dbReference type="ARBA" id="ARBA00022989"/>
    </source>
</evidence>